<reference evidence="1 2" key="1">
    <citation type="journal article" date="2015" name="Nat. Commun.">
        <title>Outbred genome sequencing and CRISPR/Cas9 gene editing in butterflies.</title>
        <authorList>
            <person name="Li X."/>
            <person name="Fan D."/>
            <person name="Zhang W."/>
            <person name="Liu G."/>
            <person name="Zhang L."/>
            <person name="Zhao L."/>
            <person name="Fang X."/>
            <person name="Chen L."/>
            <person name="Dong Y."/>
            <person name="Chen Y."/>
            <person name="Ding Y."/>
            <person name="Zhao R."/>
            <person name="Feng M."/>
            <person name="Zhu Y."/>
            <person name="Feng Y."/>
            <person name="Jiang X."/>
            <person name="Zhu D."/>
            <person name="Xiang H."/>
            <person name="Feng X."/>
            <person name="Li S."/>
            <person name="Wang J."/>
            <person name="Zhang G."/>
            <person name="Kronforst M.R."/>
            <person name="Wang W."/>
        </authorList>
    </citation>
    <scope>NUCLEOTIDE SEQUENCE [LARGE SCALE GENOMIC DNA]</scope>
    <source>
        <strain evidence="1">Ya'a_city_454_Pm</strain>
        <tissue evidence="1">Whole body</tissue>
    </source>
</reference>
<accession>A0A0N1IC91</accession>
<evidence type="ECO:0000313" key="2">
    <source>
        <dbReference type="Proteomes" id="UP000053240"/>
    </source>
</evidence>
<gene>
    <name evidence="1" type="ORF">RR48_00813</name>
</gene>
<evidence type="ECO:0000313" key="1">
    <source>
        <dbReference type="EMBL" id="KPJ21010.1"/>
    </source>
</evidence>
<keyword evidence="2" id="KW-1185">Reference proteome</keyword>
<dbReference type="EMBL" id="LADJ01013933">
    <property type="protein sequence ID" value="KPJ21010.1"/>
    <property type="molecule type" value="Genomic_DNA"/>
</dbReference>
<organism evidence="1 2">
    <name type="scientific">Papilio machaon</name>
    <name type="common">Old World swallowtail butterfly</name>
    <dbReference type="NCBI Taxonomy" id="76193"/>
    <lineage>
        <taxon>Eukaryota</taxon>
        <taxon>Metazoa</taxon>
        <taxon>Ecdysozoa</taxon>
        <taxon>Arthropoda</taxon>
        <taxon>Hexapoda</taxon>
        <taxon>Insecta</taxon>
        <taxon>Pterygota</taxon>
        <taxon>Neoptera</taxon>
        <taxon>Endopterygota</taxon>
        <taxon>Lepidoptera</taxon>
        <taxon>Glossata</taxon>
        <taxon>Ditrysia</taxon>
        <taxon>Papilionoidea</taxon>
        <taxon>Papilionidae</taxon>
        <taxon>Papilioninae</taxon>
        <taxon>Papilio</taxon>
    </lineage>
</organism>
<dbReference type="InParanoid" id="A0A0N1IC91"/>
<comment type="caution">
    <text evidence="1">The sequence shown here is derived from an EMBL/GenBank/DDBJ whole genome shotgun (WGS) entry which is preliminary data.</text>
</comment>
<dbReference type="AlphaFoldDB" id="A0A0N1IC91"/>
<proteinExistence type="predicted"/>
<sequence>MGQLKYGWTFDFFNRSDGSRPSPEMLTTGIYCAFIGRHVRFPAELNNVLIGFVPWEYKLD</sequence>
<protein>
    <submittedName>
        <fullName evidence="1">Uncharacterized protein</fullName>
    </submittedName>
</protein>
<dbReference type="Proteomes" id="UP000053240">
    <property type="component" value="Unassembled WGS sequence"/>
</dbReference>
<name>A0A0N1IC91_PAPMA</name>